<dbReference type="EMBL" id="PVWK01000083">
    <property type="protein sequence ID" value="PSB28037.1"/>
    <property type="molecule type" value="Genomic_DNA"/>
</dbReference>
<protein>
    <submittedName>
        <fullName evidence="1">Cobyrinic acid a,c-diamide synthase</fullName>
    </submittedName>
</protein>
<gene>
    <name evidence="1" type="ORF">C7B82_14385</name>
</gene>
<comment type="caution">
    <text evidence="1">The sequence shown here is derived from an EMBL/GenBank/DDBJ whole genome shotgun (WGS) entry which is preliminary data.</text>
</comment>
<reference evidence="1 2" key="2">
    <citation type="submission" date="2018-03" db="EMBL/GenBank/DDBJ databases">
        <title>The ancient ancestry and fast evolution of plastids.</title>
        <authorList>
            <person name="Moore K.R."/>
            <person name="Magnabosco C."/>
            <person name="Momper L."/>
            <person name="Gold D.A."/>
            <person name="Bosak T."/>
            <person name="Fournier G.P."/>
        </authorList>
    </citation>
    <scope>NUCLEOTIDE SEQUENCE [LARGE SCALE GENOMIC DNA]</scope>
    <source>
        <strain evidence="1 2">ULC18</strain>
    </source>
</reference>
<dbReference type="AlphaFoldDB" id="A0A2T1E5L3"/>
<sequence>MSKRTGKKAAPSESSSAESILSMLPPEAQQWAESLPWKQRRFVLSLCHLMCAASPEMQAGFLDDYTADGLISKVLEDRDTKQKVSRYLEEFNVNTELDTIALRSYIRQFYIHSAQDVRGQPDLYLESALKLVMSNTERNNVFNYILGFELIKMMFRMSWFQHEKLYRLQRNQDEFINTYIRPIQHTHKINRIIVPKDERLFFARRDYFVQKPVIGEKKLVELAIATFTTETTTNFGFSIIRHSQSLVFDYDYIFGAEQEVLSYTE</sequence>
<evidence type="ECO:0000313" key="1">
    <source>
        <dbReference type="EMBL" id="PSB28037.1"/>
    </source>
</evidence>
<name>A0A2T1E5L3_9CYAN</name>
<evidence type="ECO:0000313" key="2">
    <source>
        <dbReference type="Proteomes" id="UP000239576"/>
    </source>
</evidence>
<dbReference type="OrthoDB" id="447636at2"/>
<dbReference type="Proteomes" id="UP000239576">
    <property type="component" value="Unassembled WGS sequence"/>
</dbReference>
<keyword evidence="2" id="KW-1185">Reference proteome</keyword>
<proteinExistence type="predicted"/>
<organism evidence="1 2">
    <name type="scientific">Stenomitos frigidus ULC18</name>
    <dbReference type="NCBI Taxonomy" id="2107698"/>
    <lineage>
        <taxon>Bacteria</taxon>
        <taxon>Bacillati</taxon>
        <taxon>Cyanobacteriota</taxon>
        <taxon>Cyanophyceae</taxon>
        <taxon>Leptolyngbyales</taxon>
        <taxon>Leptolyngbyaceae</taxon>
        <taxon>Stenomitos</taxon>
    </lineage>
</organism>
<dbReference type="RefSeq" id="WP_106256979.1">
    <property type="nucleotide sequence ID" value="NZ_CAWNSW010000092.1"/>
</dbReference>
<reference evidence="2" key="1">
    <citation type="submission" date="2018-02" db="EMBL/GenBank/DDBJ databases">
        <authorList>
            <person name="Moore K."/>
            <person name="Momper L."/>
        </authorList>
    </citation>
    <scope>NUCLEOTIDE SEQUENCE [LARGE SCALE GENOMIC DNA]</scope>
    <source>
        <strain evidence="2">ULC18</strain>
    </source>
</reference>
<accession>A0A2T1E5L3</accession>